<keyword evidence="6" id="KW-0548">Nucleotidyltransferase</keyword>
<comment type="caution">
    <text evidence="12">The sequence shown here is derived from an EMBL/GenBank/DDBJ whole genome shotgun (WGS) entry which is preliminary data.</text>
</comment>
<feature type="domain" description="DNA-directed RNA polymerase RpoA/D/Rpb3-type" evidence="11">
    <location>
        <begin position="20"/>
        <end position="230"/>
    </location>
</feature>
<dbReference type="Pfam" id="PF01000">
    <property type="entry name" value="RNA_pol_A_bac"/>
    <property type="match status" value="1"/>
</dbReference>
<dbReference type="GO" id="GO:0000428">
    <property type="term" value="C:DNA-directed RNA polymerase complex"/>
    <property type="evidence" value="ECO:0007669"/>
    <property type="project" value="UniProtKB-KW"/>
</dbReference>
<evidence type="ECO:0000256" key="9">
    <source>
        <dbReference type="ARBA" id="ARBA00033070"/>
    </source>
</evidence>
<dbReference type="GO" id="GO:0003677">
    <property type="term" value="F:DNA binding"/>
    <property type="evidence" value="ECO:0007669"/>
    <property type="project" value="InterPro"/>
</dbReference>
<proteinExistence type="inferred from homology"/>
<evidence type="ECO:0000259" key="11">
    <source>
        <dbReference type="SMART" id="SM00662"/>
    </source>
</evidence>
<dbReference type="NCBIfam" id="TIGR02027">
    <property type="entry name" value="rpoA"/>
    <property type="match status" value="1"/>
</dbReference>
<evidence type="ECO:0000313" key="12">
    <source>
        <dbReference type="EMBL" id="PKM91442.1"/>
    </source>
</evidence>
<evidence type="ECO:0000256" key="2">
    <source>
        <dbReference type="ARBA" id="ARBA00012418"/>
    </source>
</evidence>
<dbReference type="FunFam" id="2.170.120.12:FF:000001">
    <property type="entry name" value="DNA-directed RNA polymerase subunit alpha"/>
    <property type="match status" value="1"/>
</dbReference>
<dbReference type="SUPFAM" id="SSF55257">
    <property type="entry name" value="RBP11-like subunits of RNA polymerase"/>
    <property type="match status" value="1"/>
</dbReference>
<evidence type="ECO:0000256" key="4">
    <source>
        <dbReference type="ARBA" id="ARBA00022478"/>
    </source>
</evidence>
<keyword evidence="5" id="KW-0808">Transferase</keyword>
<dbReference type="InterPro" id="IPR011263">
    <property type="entry name" value="DNA-dir_RNA_pol_RpoA/D/Rpb3"/>
</dbReference>
<keyword evidence="4 12" id="KW-0240">DNA-directed RNA polymerase</keyword>
<keyword evidence="7" id="KW-0804">Transcription</keyword>
<evidence type="ECO:0000313" key="13">
    <source>
        <dbReference type="Proteomes" id="UP000233517"/>
    </source>
</evidence>
<dbReference type="EC" id="2.7.7.6" evidence="2"/>
<evidence type="ECO:0000256" key="1">
    <source>
        <dbReference type="ARBA" id="ARBA00007123"/>
    </source>
</evidence>
<evidence type="ECO:0000256" key="3">
    <source>
        <dbReference type="ARBA" id="ARBA00015972"/>
    </source>
</evidence>
<dbReference type="Gene3D" id="3.30.1360.10">
    <property type="entry name" value="RNA polymerase, RBP11-like subunit"/>
    <property type="match status" value="1"/>
</dbReference>
<dbReference type="GO" id="GO:0005737">
    <property type="term" value="C:cytoplasm"/>
    <property type="evidence" value="ECO:0007669"/>
    <property type="project" value="UniProtKB-ARBA"/>
</dbReference>
<gene>
    <name evidence="12" type="ORF">CVU82_02495</name>
</gene>
<dbReference type="GO" id="GO:0046983">
    <property type="term" value="F:protein dimerization activity"/>
    <property type="evidence" value="ECO:0007669"/>
    <property type="project" value="InterPro"/>
</dbReference>
<dbReference type="InterPro" id="IPR011262">
    <property type="entry name" value="DNA-dir_RNA_pol_insert"/>
</dbReference>
<dbReference type="Proteomes" id="UP000233517">
    <property type="component" value="Unassembled WGS sequence"/>
</dbReference>
<sequence>MEKIALPKKVEFNQDSKSNNGFVVVEPFYPGYGMTLGNSLRRVLLSSLPGAAVVGVKIKGVKHEFMSLSGVKEDIVDIILNLKQLRLKIFADTEEPIKLELNVKGKKQITAADIQKNSQVEIVNQDLVLANTTEAISNLSMEIYVAKGRGYLLVERNKKEIKEIDYIEIDSIFSPVLAVSAKVENVRVGKMTNWDKLILDIETDGTISVKEAFDNSVSILIEQFKSLSMLDNDVEIKVEAEDAEPVLEKVEIKSKVKAKAKVLNEEKKIKKGKK</sequence>
<dbReference type="CDD" id="cd06928">
    <property type="entry name" value="RNAP_alpha_NTD"/>
    <property type="match status" value="1"/>
</dbReference>
<dbReference type="InterPro" id="IPR036643">
    <property type="entry name" value="RNApol_insert_sf"/>
</dbReference>
<dbReference type="EMBL" id="PHAI01000002">
    <property type="protein sequence ID" value="PKM91442.1"/>
    <property type="molecule type" value="Genomic_DNA"/>
</dbReference>
<evidence type="ECO:0000256" key="6">
    <source>
        <dbReference type="ARBA" id="ARBA00022695"/>
    </source>
</evidence>
<evidence type="ECO:0000256" key="5">
    <source>
        <dbReference type="ARBA" id="ARBA00022679"/>
    </source>
</evidence>
<dbReference type="SUPFAM" id="SSF56553">
    <property type="entry name" value="Insert subdomain of RNA polymerase alpha subunit"/>
    <property type="match status" value="1"/>
</dbReference>
<dbReference type="GO" id="GO:0006351">
    <property type="term" value="P:DNA-templated transcription"/>
    <property type="evidence" value="ECO:0007669"/>
    <property type="project" value="InterPro"/>
</dbReference>
<accession>A0A2N2E9U1</accession>
<comment type="catalytic activity">
    <reaction evidence="10">
        <text>RNA(n) + a ribonucleoside 5'-triphosphate = RNA(n+1) + diphosphate</text>
        <dbReference type="Rhea" id="RHEA:21248"/>
        <dbReference type="Rhea" id="RHEA-COMP:14527"/>
        <dbReference type="Rhea" id="RHEA-COMP:17342"/>
        <dbReference type="ChEBI" id="CHEBI:33019"/>
        <dbReference type="ChEBI" id="CHEBI:61557"/>
        <dbReference type="ChEBI" id="CHEBI:140395"/>
        <dbReference type="EC" id="2.7.7.6"/>
    </reaction>
</comment>
<dbReference type="AlphaFoldDB" id="A0A2N2E9U1"/>
<protein>
    <recommendedName>
        <fullName evidence="3">DNA-directed RNA polymerase subunit alpha</fullName>
        <ecNumber evidence="2">2.7.7.6</ecNumber>
    </recommendedName>
    <alternativeName>
        <fullName evidence="9">RNA polymerase subunit alpha</fullName>
    </alternativeName>
    <alternativeName>
        <fullName evidence="8">Transcriptase subunit alpha</fullName>
    </alternativeName>
</protein>
<dbReference type="NCBIfam" id="NF003519">
    <property type="entry name" value="PRK05182.2-5"/>
    <property type="match status" value="1"/>
</dbReference>
<dbReference type="GO" id="GO:0003899">
    <property type="term" value="F:DNA-directed RNA polymerase activity"/>
    <property type="evidence" value="ECO:0007669"/>
    <property type="project" value="UniProtKB-EC"/>
</dbReference>
<organism evidence="12 13">
    <name type="scientific">Candidatus Falkowbacteria bacterium HGW-Falkowbacteria-1</name>
    <dbReference type="NCBI Taxonomy" id="2013768"/>
    <lineage>
        <taxon>Bacteria</taxon>
        <taxon>Candidatus Falkowiibacteriota</taxon>
    </lineage>
</organism>
<evidence type="ECO:0000256" key="10">
    <source>
        <dbReference type="ARBA" id="ARBA00048552"/>
    </source>
</evidence>
<dbReference type="Pfam" id="PF01193">
    <property type="entry name" value="RNA_pol_L"/>
    <property type="match status" value="1"/>
</dbReference>
<dbReference type="SMART" id="SM00662">
    <property type="entry name" value="RPOLD"/>
    <property type="match status" value="1"/>
</dbReference>
<comment type="similarity">
    <text evidence="1">Belongs to the RNA polymerase alpha chain family.</text>
</comment>
<name>A0A2N2E9U1_9BACT</name>
<evidence type="ECO:0000256" key="8">
    <source>
        <dbReference type="ARBA" id="ARBA00032524"/>
    </source>
</evidence>
<reference evidence="12 13" key="1">
    <citation type="journal article" date="2017" name="ISME J.">
        <title>Potential for microbial H2 and metal transformations associated with novel bacteria and archaea in deep terrestrial subsurface sediments.</title>
        <authorList>
            <person name="Hernsdorf A.W."/>
            <person name="Amano Y."/>
            <person name="Miyakawa K."/>
            <person name="Ise K."/>
            <person name="Suzuki Y."/>
            <person name="Anantharaman K."/>
            <person name="Probst A."/>
            <person name="Burstein D."/>
            <person name="Thomas B.C."/>
            <person name="Banfield J.F."/>
        </authorList>
    </citation>
    <scope>NUCLEOTIDE SEQUENCE [LARGE SCALE GENOMIC DNA]</scope>
    <source>
        <strain evidence="12">HGW-Falkowbacteria-1</strain>
    </source>
</reference>
<dbReference type="InterPro" id="IPR036603">
    <property type="entry name" value="RBP11-like"/>
</dbReference>
<dbReference type="Gene3D" id="2.170.120.12">
    <property type="entry name" value="DNA-directed RNA polymerase, insert domain"/>
    <property type="match status" value="1"/>
</dbReference>
<evidence type="ECO:0000256" key="7">
    <source>
        <dbReference type="ARBA" id="ARBA00023163"/>
    </source>
</evidence>
<dbReference type="InterPro" id="IPR011773">
    <property type="entry name" value="DNA-dir_RpoA"/>
</dbReference>